<feature type="region of interest" description="Disordered" evidence="1">
    <location>
        <begin position="158"/>
        <end position="193"/>
    </location>
</feature>
<dbReference type="GO" id="GO:0005763">
    <property type="term" value="C:mitochondrial small ribosomal subunit"/>
    <property type="evidence" value="ECO:0007669"/>
    <property type="project" value="TreeGrafter"/>
</dbReference>
<keyword evidence="2" id="KW-0687">Ribonucleoprotein</keyword>
<accession>A0A3G2S812</accession>
<evidence type="ECO:0000313" key="3">
    <source>
        <dbReference type="Proteomes" id="UP000269793"/>
    </source>
</evidence>
<evidence type="ECO:0000256" key="1">
    <source>
        <dbReference type="SAM" id="MobiDB-lite"/>
    </source>
</evidence>
<proteinExistence type="predicted"/>
<keyword evidence="2" id="KW-0689">Ribosomal protein</keyword>
<dbReference type="OrthoDB" id="10052321at2759"/>
<feature type="region of interest" description="Disordered" evidence="1">
    <location>
        <begin position="213"/>
        <end position="233"/>
    </location>
</feature>
<dbReference type="Pfam" id="PF12298">
    <property type="entry name" value="Bot1p"/>
    <property type="match status" value="1"/>
</dbReference>
<evidence type="ECO:0000313" key="2">
    <source>
        <dbReference type="EMBL" id="AYO44234.1"/>
    </source>
</evidence>
<feature type="region of interest" description="Disordered" evidence="1">
    <location>
        <begin position="60"/>
        <end position="79"/>
    </location>
</feature>
<dbReference type="Proteomes" id="UP000269793">
    <property type="component" value="Chromosome VI"/>
</dbReference>
<dbReference type="VEuPathDB" id="FungiDB:DNF11_3284"/>
<gene>
    <name evidence="2" type="primary">bot1</name>
    <name evidence="2" type="ORF">DNF11_3284</name>
</gene>
<name>A0A3G2S812_MALR7</name>
<dbReference type="PANTHER" id="PTHR28158">
    <property type="entry name" value="37S RIBOSOMAL PROTEIN S35, MITOCHONDRIAL"/>
    <property type="match status" value="1"/>
</dbReference>
<protein>
    <submittedName>
        <fullName evidence="2">37S ribosomal protein S35, mitochondrial</fullName>
    </submittedName>
</protein>
<organism evidence="2 3">
    <name type="scientific">Malassezia restricta (strain ATCC 96810 / NBRC 103918 / CBS 7877)</name>
    <name type="common">Seborrheic dermatitis infection agent</name>
    <dbReference type="NCBI Taxonomy" id="425264"/>
    <lineage>
        <taxon>Eukaryota</taxon>
        <taxon>Fungi</taxon>
        <taxon>Dikarya</taxon>
        <taxon>Basidiomycota</taxon>
        <taxon>Ustilaginomycotina</taxon>
        <taxon>Malasseziomycetes</taxon>
        <taxon>Malasseziales</taxon>
        <taxon>Malasseziaceae</taxon>
        <taxon>Malassezia</taxon>
    </lineage>
</organism>
<dbReference type="GO" id="GO:0003735">
    <property type="term" value="F:structural constituent of ribosome"/>
    <property type="evidence" value="ECO:0007669"/>
    <property type="project" value="TreeGrafter"/>
</dbReference>
<dbReference type="PANTHER" id="PTHR28158:SF1">
    <property type="entry name" value="SMALL RIBOSOMAL SUBUNIT PROTEIN MS45"/>
    <property type="match status" value="1"/>
</dbReference>
<dbReference type="GO" id="GO:0032543">
    <property type="term" value="P:mitochondrial translation"/>
    <property type="evidence" value="ECO:0007669"/>
    <property type="project" value="TreeGrafter"/>
</dbReference>
<feature type="region of interest" description="Disordered" evidence="1">
    <location>
        <begin position="1"/>
        <end position="45"/>
    </location>
</feature>
<feature type="compositionally biased region" description="Basic and acidic residues" evidence="1">
    <location>
        <begin position="220"/>
        <end position="233"/>
    </location>
</feature>
<keyword evidence="3" id="KW-1185">Reference proteome</keyword>
<sequence length="279" mass="31967">MWRPVVRTYATQAREQTARKGGRTAGGGRSDPRPRPTLTSVPLPPYRQWLKSGAQAYRFPKPRRGPHWLGETPFPQNPFFHPPPPVHQSVRDDMWRLHTQSPQQWTVRSLSSKFRISLERTEAILRLKALEDVYTQEGKPLQTELQRHMERLLGSRPSFLAESQPVPATAPHSPRGAPYEERNESTTPSTYTSPLAEALKAANRNRREVMRHIPTGAPNRPDHDRTVEASREGRAPMRIVSVGADSYMGVGTLERNKKRALYRAARRSRRREKLQQQQP</sequence>
<dbReference type="InterPro" id="IPR021036">
    <property type="entry name" value="Ribosomal_mS45"/>
</dbReference>
<dbReference type="AlphaFoldDB" id="A0A3G2S812"/>
<dbReference type="EMBL" id="CP033153">
    <property type="protein sequence ID" value="AYO44234.1"/>
    <property type="molecule type" value="Genomic_DNA"/>
</dbReference>
<reference evidence="2 3" key="1">
    <citation type="submission" date="2018-10" db="EMBL/GenBank/DDBJ databases">
        <title>Complete genome sequence of Malassezia restricta CBS 7877.</title>
        <authorList>
            <person name="Morand S.C."/>
            <person name="Bertignac M."/>
            <person name="Iltis A."/>
            <person name="Kolder I."/>
            <person name="Pirovano W."/>
            <person name="Jourdain R."/>
            <person name="Clavaud C."/>
        </authorList>
    </citation>
    <scope>NUCLEOTIDE SEQUENCE [LARGE SCALE GENOMIC DNA]</scope>
    <source>
        <strain evidence="2 3">CBS 7877</strain>
    </source>
</reference>